<protein>
    <submittedName>
        <fullName evidence="1">Uncharacterized protein</fullName>
    </submittedName>
</protein>
<sequence>MCGPELHQLHAGTVQNQYRLLFFCFYGDFFTRLLNRHPDSPGIHHIILIAHDECLNEAGLQQPDFMTKFCQFPCPVLRTSTGLHTNQAWLTVAEERQKILSTQLFINHFTCVLIDEVNLNDMFCDINANRCIFHLWSLQSEGALCIPYWAL</sequence>
<dbReference type="EMBL" id="CWXZ01000407">
    <property type="protein sequence ID" value="CSL13490.1"/>
    <property type="molecule type" value="Genomic_DNA"/>
</dbReference>
<comment type="caution">
    <text evidence="1">The sequence shown here is derived from an EMBL/GenBank/DDBJ whole genome shotgun (WGS) entry which is preliminary data.</text>
</comment>
<dbReference type="Proteomes" id="UP000045991">
    <property type="component" value="Unassembled WGS sequence"/>
</dbReference>
<accession>A0A656BZQ2</accession>
<evidence type="ECO:0000313" key="1">
    <source>
        <dbReference type="EMBL" id="CSL13490.1"/>
    </source>
</evidence>
<name>A0A656BZQ2_SHISO</name>
<proteinExistence type="predicted"/>
<evidence type="ECO:0000313" key="2">
    <source>
        <dbReference type="Proteomes" id="UP000045991"/>
    </source>
</evidence>
<reference evidence="1 2" key="1">
    <citation type="submission" date="2015-07" db="EMBL/GenBank/DDBJ databases">
        <authorList>
            <consortium name="Pathogen Informatics"/>
        </authorList>
    </citation>
    <scope>NUCLEOTIDE SEQUENCE [LARGE SCALE GENOMIC DNA]</scope>
    <source>
        <strain evidence="1 2">20352044</strain>
    </source>
</reference>
<dbReference type="AlphaFoldDB" id="A0A656BZQ2"/>
<organism evidence="1 2">
    <name type="scientific">Shigella sonnei</name>
    <dbReference type="NCBI Taxonomy" id="624"/>
    <lineage>
        <taxon>Bacteria</taxon>
        <taxon>Pseudomonadati</taxon>
        <taxon>Pseudomonadota</taxon>
        <taxon>Gammaproteobacteria</taxon>
        <taxon>Enterobacterales</taxon>
        <taxon>Enterobacteriaceae</taxon>
        <taxon>Shigella</taxon>
    </lineage>
</organism>
<gene>
    <name evidence="1" type="ORF">ERS428554_05040</name>
</gene>